<feature type="compositionally biased region" description="Basic and acidic residues" evidence="1">
    <location>
        <begin position="231"/>
        <end position="244"/>
    </location>
</feature>
<dbReference type="SUPFAM" id="SSF52540">
    <property type="entry name" value="P-loop containing nucleoside triphosphate hydrolases"/>
    <property type="match status" value="1"/>
</dbReference>
<evidence type="ECO:0000256" key="2">
    <source>
        <dbReference type="SAM" id="Phobius"/>
    </source>
</evidence>
<feature type="domain" description="KAP NTPase" evidence="3">
    <location>
        <begin position="273"/>
        <end position="476"/>
    </location>
</feature>
<keyword evidence="5" id="KW-1185">Reference proteome</keyword>
<keyword evidence="2" id="KW-0812">Transmembrane</keyword>
<accession>A0A4R9A1F1</accession>
<gene>
    <name evidence="4" type="ORF">E3T55_09985</name>
</gene>
<dbReference type="EMBL" id="SOHE01000044">
    <property type="protein sequence ID" value="TFD50226.1"/>
    <property type="molecule type" value="Genomic_DNA"/>
</dbReference>
<feature type="region of interest" description="Disordered" evidence="1">
    <location>
        <begin position="204"/>
        <end position="247"/>
    </location>
</feature>
<evidence type="ECO:0000256" key="1">
    <source>
        <dbReference type="SAM" id="MobiDB-lite"/>
    </source>
</evidence>
<dbReference type="Proteomes" id="UP000297447">
    <property type="component" value="Unassembled WGS sequence"/>
</dbReference>
<evidence type="ECO:0000259" key="3">
    <source>
        <dbReference type="Pfam" id="PF07693"/>
    </source>
</evidence>
<protein>
    <recommendedName>
        <fullName evidence="3">KAP NTPase domain-containing protein</fullName>
    </recommendedName>
</protein>
<dbReference type="Pfam" id="PF07693">
    <property type="entry name" value="KAP_NTPase"/>
    <property type="match status" value="1"/>
</dbReference>
<comment type="caution">
    <text evidence="4">The sequence shown here is derived from an EMBL/GenBank/DDBJ whole genome shotgun (WGS) entry which is preliminary data.</text>
</comment>
<keyword evidence="2" id="KW-0472">Membrane</keyword>
<dbReference type="PANTHER" id="PTHR22674:SF6">
    <property type="entry name" value="NTPASE KAP FAMILY P-LOOP DOMAIN-CONTAINING PROTEIN 1"/>
    <property type="match status" value="1"/>
</dbReference>
<sequence length="756" mass="82066">MPGEVTLTGVGAGFTLPAPARAARDLAGIGANPVDALSALDQLIIDRRHTPSPEIARFTAVAGGVQRQRHLDSASDRDEITRSTALATLIAVDGSIAEALTEAGLRVTDFLTVIGIRSVPDTAEVPDARLDPIFATAVRHYLTSKGGRVVTLTDLALAILQSSRAAGDGRLPDRLEKLGLDYERAISTLERQIEDAYFAEAEPSSGFEAEVESEAESRAAGEAPDSTTEAAPDRAPETSERTRWTTDGAATDDLLGRRFLAQVLASRLRGLSGSHTGSFLVHIDGPWGSGKSSLLQFLETELAPSFLLVNVNAWREQQVGVQWWTLHNALRAAIQADSRHRIWARVRSRIDAIRTRLMPFVAVLVLILLAVALALLARLDLTTGSALADALGKILSLGALAVAGLTAVYRLLMPESRLSAEAFVAKSANPMGQVQLLFSRTLRRTRKSVVFLIDDLDRCDEKYIIDFLEVVQTLVREAPVRRHTPGRRDRRHEPPAGPYAFIAADGQWIRSSYESHFDSVKITTVPGRPLGYLFLEKIFQLQVRLPSITEDAKRAYLDSLLTGATAQRPSAAQQALATELTAEVNRATTGPQIDRAAAKADGLISAESRMQVRGAAAVKLSNPVLQAGARHELSRYWKLLEPNPRSIKLVVHTYGTLQSLRTLEGIPVQRTPLALWTIVEIRWPQLADHLRAHPDDIENRAGTPEPAATLLASPEVQAVIASPVWGPLTPDQVRDCTGFRVGASPDTIPDSRTDTD</sequence>
<evidence type="ECO:0000313" key="4">
    <source>
        <dbReference type="EMBL" id="TFD50226.1"/>
    </source>
</evidence>
<keyword evidence="2" id="KW-1133">Transmembrane helix</keyword>
<organism evidence="4 5">
    <name type="scientific">Cryobacterium frigoriphilum</name>
    <dbReference type="NCBI Taxonomy" id="1259150"/>
    <lineage>
        <taxon>Bacteria</taxon>
        <taxon>Bacillati</taxon>
        <taxon>Actinomycetota</taxon>
        <taxon>Actinomycetes</taxon>
        <taxon>Micrococcales</taxon>
        <taxon>Microbacteriaceae</taxon>
        <taxon>Cryobacterium</taxon>
    </lineage>
</organism>
<reference evidence="4 5" key="1">
    <citation type="submission" date="2019-03" db="EMBL/GenBank/DDBJ databases">
        <title>Genomics of glacier-inhabiting Cryobacterium strains.</title>
        <authorList>
            <person name="Liu Q."/>
            <person name="Xin Y.-H."/>
        </authorList>
    </citation>
    <scope>NUCLEOTIDE SEQUENCE [LARGE SCALE GENOMIC DNA]</scope>
    <source>
        <strain evidence="4 5">Hh14</strain>
    </source>
</reference>
<dbReference type="AlphaFoldDB" id="A0A4R9A1F1"/>
<proteinExistence type="predicted"/>
<dbReference type="OrthoDB" id="88903at2"/>
<evidence type="ECO:0000313" key="5">
    <source>
        <dbReference type="Proteomes" id="UP000297447"/>
    </source>
</evidence>
<feature type="transmembrane region" description="Helical" evidence="2">
    <location>
        <begin position="391"/>
        <end position="412"/>
    </location>
</feature>
<name>A0A4R9A1F1_9MICO</name>
<dbReference type="InterPro" id="IPR027417">
    <property type="entry name" value="P-loop_NTPase"/>
</dbReference>
<dbReference type="PANTHER" id="PTHR22674">
    <property type="entry name" value="NTPASE, KAP FAMILY P-LOOP DOMAIN-CONTAINING 1"/>
    <property type="match status" value="1"/>
</dbReference>
<dbReference type="InterPro" id="IPR052754">
    <property type="entry name" value="NTPase_KAP_P-loop"/>
</dbReference>
<feature type="transmembrane region" description="Helical" evidence="2">
    <location>
        <begin position="357"/>
        <end position="379"/>
    </location>
</feature>
<dbReference type="InterPro" id="IPR011646">
    <property type="entry name" value="KAP_P-loop"/>
</dbReference>